<evidence type="ECO:0000256" key="1">
    <source>
        <dbReference type="ARBA" id="ARBA00004123"/>
    </source>
</evidence>
<feature type="compositionally biased region" description="Polar residues" evidence="7">
    <location>
        <begin position="1519"/>
        <end position="1540"/>
    </location>
</feature>
<feature type="region of interest" description="Disordered" evidence="7">
    <location>
        <begin position="1"/>
        <end position="110"/>
    </location>
</feature>
<name>A0A2C5ZRH4_9HYPO</name>
<feature type="domain" description="Telomere-associated protein Rif1 N-terminal" evidence="8">
    <location>
        <begin position="122"/>
        <end position="386"/>
    </location>
</feature>
<feature type="region of interest" description="Disordered" evidence="7">
    <location>
        <begin position="1339"/>
        <end position="1540"/>
    </location>
</feature>
<feature type="compositionally biased region" description="Basic residues" evidence="7">
    <location>
        <begin position="1463"/>
        <end position="1477"/>
    </location>
</feature>
<feature type="compositionally biased region" description="Basic and acidic residues" evidence="7">
    <location>
        <begin position="64"/>
        <end position="77"/>
    </location>
</feature>
<accession>A0A2C5ZRH4</accession>
<dbReference type="GO" id="GO:0000723">
    <property type="term" value="P:telomere maintenance"/>
    <property type="evidence" value="ECO:0007669"/>
    <property type="project" value="TreeGrafter"/>
</dbReference>
<dbReference type="Proteomes" id="UP000224854">
    <property type="component" value="Unassembled WGS sequence"/>
</dbReference>
<evidence type="ECO:0000256" key="2">
    <source>
        <dbReference type="ARBA" id="ARBA00004574"/>
    </source>
</evidence>
<dbReference type="PANTHER" id="PTHR22928:SF3">
    <property type="entry name" value="TELOMERE-ASSOCIATED PROTEIN RIF1"/>
    <property type="match status" value="1"/>
</dbReference>
<feature type="compositionally biased region" description="Polar residues" evidence="7">
    <location>
        <begin position="1082"/>
        <end position="1092"/>
    </location>
</feature>
<comment type="subcellular location">
    <subcellularLocation>
        <location evidence="2">Chromosome</location>
        <location evidence="2">Telomere</location>
    </subcellularLocation>
    <subcellularLocation>
        <location evidence="1">Nucleus</location>
    </subcellularLocation>
</comment>
<evidence type="ECO:0000313" key="9">
    <source>
        <dbReference type="EMBL" id="PHH83697.1"/>
    </source>
</evidence>
<evidence type="ECO:0000256" key="4">
    <source>
        <dbReference type="ARBA" id="ARBA00022895"/>
    </source>
</evidence>
<evidence type="ECO:0000256" key="5">
    <source>
        <dbReference type="ARBA" id="ARBA00023242"/>
    </source>
</evidence>
<dbReference type="SUPFAM" id="SSF48371">
    <property type="entry name" value="ARM repeat"/>
    <property type="match status" value="1"/>
</dbReference>
<evidence type="ECO:0000259" key="8">
    <source>
        <dbReference type="Pfam" id="PF12231"/>
    </source>
</evidence>
<evidence type="ECO:0000256" key="7">
    <source>
        <dbReference type="SAM" id="MobiDB-lite"/>
    </source>
</evidence>
<evidence type="ECO:0000256" key="6">
    <source>
        <dbReference type="ARBA" id="ARBA00023306"/>
    </source>
</evidence>
<comment type="caution">
    <text evidence="9">The sequence shown here is derived from an EMBL/GenBank/DDBJ whole genome shotgun (WGS) entry which is preliminary data.</text>
</comment>
<keyword evidence="3" id="KW-0158">Chromosome</keyword>
<reference evidence="9 10" key="1">
    <citation type="submission" date="2017-06" db="EMBL/GenBank/DDBJ databases">
        <title>Ant-infecting Ophiocordyceps genomes reveal a high diversity of potential behavioral manipulation genes and a possible major role for enterotoxins.</title>
        <authorList>
            <person name="De Bekker C."/>
            <person name="Evans H.C."/>
            <person name="Brachmann A."/>
            <person name="Hughes D.P."/>
        </authorList>
    </citation>
    <scope>NUCLEOTIDE SEQUENCE [LARGE SCALE GENOMIC DNA]</scope>
    <source>
        <strain evidence="9 10">1348a</strain>
    </source>
</reference>
<gene>
    <name evidence="9" type="ORF">CDD82_4659</name>
</gene>
<feature type="region of interest" description="Disordered" evidence="7">
    <location>
        <begin position="1287"/>
        <end position="1306"/>
    </location>
</feature>
<feature type="compositionally biased region" description="Basic and acidic residues" evidence="7">
    <location>
        <begin position="1204"/>
        <end position="1224"/>
    </location>
</feature>
<feature type="region of interest" description="Disordered" evidence="7">
    <location>
        <begin position="1179"/>
        <end position="1278"/>
    </location>
</feature>
<proteinExistence type="predicted"/>
<feature type="compositionally biased region" description="Low complexity" evidence="7">
    <location>
        <begin position="49"/>
        <end position="58"/>
    </location>
</feature>
<feature type="compositionally biased region" description="Low complexity" evidence="7">
    <location>
        <begin position="1"/>
        <end position="16"/>
    </location>
</feature>
<evidence type="ECO:0000256" key="3">
    <source>
        <dbReference type="ARBA" id="ARBA00022454"/>
    </source>
</evidence>
<evidence type="ECO:0000313" key="10">
    <source>
        <dbReference type="Proteomes" id="UP000224854"/>
    </source>
</evidence>
<dbReference type="InterPro" id="IPR022031">
    <property type="entry name" value="Rif1_N"/>
</dbReference>
<dbReference type="EMBL" id="NJEU01000004">
    <property type="protein sequence ID" value="PHH83697.1"/>
    <property type="molecule type" value="Genomic_DNA"/>
</dbReference>
<feature type="compositionally biased region" description="Basic and acidic residues" evidence="7">
    <location>
        <begin position="1093"/>
        <end position="1103"/>
    </location>
</feature>
<dbReference type="Pfam" id="PF12231">
    <property type="entry name" value="Rif1_N"/>
    <property type="match status" value="1"/>
</dbReference>
<keyword evidence="10" id="KW-1185">Reference proteome</keyword>
<keyword evidence="4" id="KW-0779">Telomere</keyword>
<dbReference type="GO" id="GO:0005634">
    <property type="term" value="C:nucleus"/>
    <property type="evidence" value="ECO:0007669"/>
    <property type="project" value="UniProtKB-SubCell"/>
</dbReference>
<feature type="region of interest" description="Disordered" evidence="7">
    <location>
        <begin position="986"/>
        <end position="1040"/>
    </location>
</feature>
<feature type="compositionally biased region" description="Pro residues" evidence="7">
    <location>
        <begin position="1146"/>
        <end position="1155"/>
    </location>
</feature>
<feature type="compositionally biased region" description="Polar residues" evidence="7">
    <location>
        <begin position="36"/>
        <end position="48"/>
    </location>
</feature>
<keyword evidence="6" id="KW-0131">Cell cycle</keyword>
<feature type="compositionally biased region" description="Basic and acidic residues" evidence="7">
    <location>
        <begin position="992"/>
        <end position="1007"/>
    </location>
</feature>
<sequence length="1624" mass="178918">MASCAAPASTLLASLPARPPTPPLETNHHTDAASLLSFQTPPSTISPLSSAANSNSSSGRRCKKVEWSNHTQYKDPPEYLNGSRILKPSSPLRLGSSENKNLHGDSVQPNLPEMLESTITQLAGSDRDSKLDAYMMLSRALKASDNLPDRVALQNKMTLFMQFIQRDVVARNEDGSLDASLINHALVLLVTLLHYQAIASTLTYDFGVFMIDHAIRCFQDSSTPKDIVGHVMQVVAFQDFSVKVMTADRVGRLVGALHNIELKQARSNIIIHSDWLKDMFNDMLSSIKDIRAKAISLGKIFEARNGDQENDESYIEFYIKRLGAMLEERQTSHVVPQILAVVILFMRCPLNEWKLYSQWLTLVQATFNKADPQTKQEANYAWNCYALLLREVVVGGLCNLYSHVLAQRDNQQVDYDMVWDVVVQPALSQLTVLESTPDAPKGCMEILCRILTGVLDTSRRLRRSLDNSKWVRRNCDKVYQVAGPIFESNVMGLADEQSRTLKLWKAFVGAIAMASAKEIKVLDETATFVAISLSRLSRMWTRGLGQGDGLTELGFLTGVGQFVNVMTQSLGLLPFTETKLCMNGPNTFQTVVTPSRGAGKNSKTRASSPIPLHHLFLMLSSTCPGVGDDEALANMFISIFQPFFDSRDATSRKELARELIHLVPRNYLSPFGPWVLAAENVKPWLDQMASDHGSLPSSSGTFLGPDFREVVTLLERGLMCHPNLPGSHWKSLFDSISTKVAQGYGDAGRALILVEPLAKVLLDGAFNGSGRPSNLSLSAMAMLFSVAKLPRDRHAHDAARHRLWGGIKGRPGSFDPLCNLYKLADVTSVMDATIIFLNNCLPQASIKAISAMQHGICLWLEDEEEKVLQEKSQNITETVYRLWDHISKKIRSCDQLGRQDMDQIEPILTAAFKSKHAYVRDKATDVWNALSEGNEEIDCSDSLKSIISSLHIKSSHGLQSADSSAAGFGAQTSLFANAPDDYALSAPASEASTHDAAEATDDKDRVAEPSSLKKRRRETPIGSHEKSCKKTRAARPRHQDSQIFFVAIPAGASTANESQHLTENQKNVRQRQREQALLYSDMGTSSPQSITHENTKTADHEEVGSCQSPAVETTPRKERSFDDLISSTPTPRRGQTLPIMDLNDPPSSPPVPRPYPLLSEIQSRSRSSADINSWEFSSPAASPITRHQRAPERSASVATYQESELAKENEEHQAIHEAHIDAGEPHNNSGAHDEAVGMDIPPKEAASVSTKRDITPAQYQHSSSHQMEESTNLVDDDLDEEFVDARSNAALSSPLSRSVAADKGHAEKEIKVASFEISEVEDAHFEHLLTEVEARCKLQGASRAQHENEGDEYTAESEIVVATEQQPLARCSKHERDTPSPGKGSGRTRRRKWTSPVLPKTPTKVLDQDDGCGSKHKRKRDEKRHSEVRSSKRRRSKTSISNESAEGKTGSRGPEVSPCARKAPAKAARRSLRHRKQVATDVQDVDATSSPASKASDCPESIEDGRPEHGDTDEEVLSQLVTESVAASQQSHNSQPASLGVTTRAQALANSPVAEMNEIAPADKESVGDGKRDIVKTLRSGLDQLRKAALGREAVYELEDVLMDIKRELYEAELRGRRKGGRRG</sequence>
<feature type="region of interest" description="Disordered" evidence="7">
    <location>
        <begin position="1080"/>
        <end position="1157"/>
    </location>
</feature>
<dbReference type="GO" id="GO:0140445">
    <property type="term" value="C:chromosome, telomeric repeat region"/>
    <property type="evidence" value="ECO:0007669"/>
    <property type="project" value="TreeGrafter"/>
</dbReference>
<feature type="compositionally biased region" description="Polar residues" evidence="7">
    <location>
        <begin position="1257"/>
        <end position="1272"/>
    </location>
</feature>
<dbReference type="OrthoDB" id="5399929at2759"/>
<dbReference type="InterPro" id="IPR016024">
    <property type="entry name" value="ARM-type_fold"/>
</dbReference>
<organism evidence="9 10">
    <name type="scientific">Ophiocordyceps australis</name>
    <dbReference type="NCBI Taxonomy" id="1399860"/>
    <lineage>
        <taxon>Eukaryota</taxon>
        <taxon>Fungi</taxon>
        <taxon>Dikarya</taxon>
        <taxon>Ascomycota</taxon>
        <taxon>Pezizomycotina</taxon>
        <taxon>Sordariomycetes</taxon>
        <taxon>Hypocreomycetidae</taxon>
        <taxon>Hypocreales</taxon>
        <taxon>Ophiocordycipitaceae</taxon>
        <taxon>Ophiocordyceps</taxon>
    </lineage>
</organism>
<protein>
    <recommendedName>
        <fullName evidence="8">Telomere-associated protein Rif1 N-terminal domain-containing protein</fullName>
    </recommendedName>
</protein>
<dbReference type="PANTHER" id="PTHR22928">
    <property type="entry name" value="TELOMERE-ASSOCIATED PROTEIN RIF1"/>
    <property type="match status" value="1"/>
</dbReference>
<keyword evidence="5" id="KW-0539">Nucleus</keyword>